<organism evidence="4 5">
    <name type="scientific">Segatella copri</name>
    <dbReference type="NCBI Taxonomy" id="165179"/>
    <lineage>
        <taxon>Bacteria</taxon>
        <taxon>Pseudomonadati</taxon>
        <taxon>Bacteroidota</taxon>
        <taxon>Bacteroidia</taxon>
        <taxon>Bacteroidales</taxon>
        <taxon>Prevotellaceae</taxon>
        <taxon>Segatella</taxon>
    </lineage>
</organism>
<dbReference type="Proteomes" id="UP001208620">
    <property type="component" value="Unassembled WGS sequence"/>
</dbReference>
<accession>A0A3R6GXT9</accession>
<dbReference type="Proteomes" id="UP000284548">
    <property type="component" value="Unassembled WGS sequence"/>
</dbReference>
<evidence type="ECO:0000313" key="3">
    <source>
        <dbReference type="EMBL" id="MQO56770.1"/>
    </source>
</evidence>
<proteinExistence type="predicted"/>
<dbReference type="AlphaFoldDB" id="A0A3R6GXT9"/>
<dbReference type="Proteomes" id="UP000358159">
    <property type="component" value="Unassembled WGS sequence"/>
</dbReference>
<evidence type="ECO:0000313" key="4">
    <source>
        <dbReference type="EMBL" id="RHH84723.1"/>
    </source>
</evidence>
<evidence type="ECO:0000313" key="2">
    <source>
        <dbReference type="EMBL" id="MQN09047.1"/>
    </source>
</evidence>
<reference evidence="6 7" key="2">
    <citation type="submission" date="2019-09" db="EMBL/GenBank/DDBJ databases">
        <title>Distinct polysaccharide growth profiles of human intestinal Prevotella copri isolates.</title>
        <authorList>
            <person name="Fehlner-Peach H."/>
            <person name="Magnabosco C."/>
            <person name="Raghavan V."/>
            <person name="Scher J.U."/>
            <person name="Tett A."/>
            <person name="Cox L.M."/>
            <person name="Gottsegen C."/>
            <person name="Watters A."/>
            <person name="Wiltshire- Gordon J.D."/>
            <person name="Segata N."/>
            <person name="Bonneau R."/>
            <person name="Littman D.R."/>
        </authorList>
    </citation>
    <scope>NUCLEOTIDE SEQUENCE [LARGE SCALE GENOMIC DNA]</scope>
    <source>
        <strain evidence="3 6">BVe41219</strain>
        <strain evidence="7">iK21513</strain>
        <strain evidence="2">IK21513</strain>
    </source>
</reference>
<dbReference type="EMBL" id="VZAZ01000068">
    <property type="protein sequence ID" value="MQO56770.1"/>
    <property type="molecule type" value="Genomic_DNA"/>
</dbReference>
<comment type="caution">
    <text evidence="4">The sequence shown here is derived from an EMBL/GenBank/DDBJ whole genome shotgun (WGS) entry which is preliminary data.</text>
</comment>
<reference evidence="4 5" key="1">
    <citation type="submission" date="2018-08" db="EMBL/GenBank/DDBJ databases">
        <title>A genome reference for cultivated species of the human gut microbiota.</title>
        <authorList>
            <person name="Zou Y."/>
            <person name="Xue W."/>
            <person name="Luo G."/>
        </authorList>
    </citation>
    <scope>NUCLEOTIDE SEQUENCE [LARGE SCALE GENOMIC DNA]</scope>
    <source>
        <strain evidence="4 5">AM16-54</strain>
    </source>
</reference>
<evidence type="ECO:0000313" key="6">
    <source>
        <dbReference type="Proteomes" id="UP000358159"/>
    </source>
</evidence>
<dbReference type="EMBL" id="VZCY01000030">
    <property type="protein sequence ID" value="MQN09047.1"/>
    <property type="molecule type" value="Genomic_DNA"/>
</dbReference>
<dbReference type="RefSeq" id="WP_118253413.1">
    <property type="nucleotide sequence ID" value="NZ_CP156892.1"/>
</dbReference>
<name>A0A3R6GXT9_9BACT</name>
<sequence length="187" mass="20994">MMLYKLKLAACFGIPEAFGTCIISLVDEAEKRALSIMTTEYVAEQLKACNSKTSDFKNDVISVLWTLFDRLNVDDFYLEFDATPERGVYATLVNKITNERMSIKTDQAVLLSVAADIEMYTTELVIKEISTPFNKNDMSSTSCAVPISALPDQMLEKALDCAINEEDYETASAIRDEIERRKGKKSE</sequence>
<evidence type="ECO:0000313" key="5">
    <source>
        <dbReference type="Proteomes" id="UP000284548"/>
    </source>
</evidence>
<dbReference type="EMBL" id="QRKB01000002">
    <property type="protein sequence ID" value="RHH84723.1"/>
    <property type="molecule type" value="Genomic_DNA"/>
</dbReference>
<reference evidence="1" key="3">
    <citation type="submission" date="2022-11" db="EMBL/GenBank/DDBJ databases">
        <title>Genomic repertoires linked with pathogenic potency of arthritogenic Prevotella copri isolated from the gut of rheumatoid arthritis patients.</title>
        <authorList>
            <person name="Nii T."/>
            <person name="Maeda Y."/>
            <person name="Motooka D."/>
            <person name="Naito M."/>
            <person name="Matsumoto Y."/>
            <person name="Ogawa T."/>
            <person name="Oguro-Igashira E."/>
            <person name="Kishikawa T."/>
            <person name="Yamashita M."/>
            <person name="Koizumi S."/>
            <person name="Kurakawa T."/>
            <person name="Okumura R."/>
            <person name="Kayama H."/>
            <person name="Murakami M."/>
            <person name="Sakaguchi T."/>
            <person name="Das B."/>
            <person name="Nakamura S."/>
            <person name="Okada Y."/>
            <person name="Kumanogoh A."/>
            <person name="Takeda K."/>
        </authorList>
    </citation>
    <scope>NUCLEOTIDE SEQUENCE</scope>
    <source>
        <strain evidence="1">H105_2-2</strain>
    </source>
</reference>
<dbReference type="EMBL" id="JAPDVD010000001">
    <property type="protein sequence ID" value="MCW4136512.1"/>
    <property type="molecule type" value="Genomic_DNA"/>
</dbReference>
<protein>
    <submittedName>
        <fullName evidence="1">UvrB/UvrC motif-containing protein</fullName>
    </submittedName>
</protein>
<dbReference type="Proteomes" id="UP000406735">
    <property type="component" value="Unassembled WGS sequence"/>
</dbReference>
<gene>
    <name evidence="4" type="ORF">DW192_01730</name>
    <name evidence="3" type="ORF">F7D42_13920</name>
    <name evidence="2" type="ORF">F7D97_03665</name>
    <name evidence="1" type="ORF">ONT01_01735</name>
</gene>
<evidence type="ECO:0000313" key="1">
    <source>
        <dbReference type="EMBL" id="MCW4136512.1"/>
    </source>
</evidence>
<evidence type="ECO:0000313" key="7">
    <source>
        <dbReference type="Proteomes" id="UP000406735"/>
    </source>
</evidence>